<protein>
    <submittedName>
        <fullName evidence="2">YlmC/YmxH family sporulation protein</fullName>
    </submittedName>
</protein>
<evidence type="ECO:0000259" key="1">
    <source>
        <dbReference type="Pfam" id="PF05239"/>
    </source>
</evidence>
<organism evidence="2 3">
    <name type="scientific">Psychrobacillus soli</name>
    <dbReference type="NCBI Taxonomy" id="1543965"/>
    <lineage>
        <taxon>Bacteria</taxon>
        <taxon>Bacillati</taxon>
        <taxon>Bacillota</taxon>
        <taxon>Bacilli</taxon>
        <taxon>Bacillales</taxon>
        <taxon>Bacillaceae</taxon>
        <taxon>Psychrobacillus</taxon>
    </lineage>
</organism>
<dbReference type="PANTHER" id="PTHR40061:SF1">
    <property type="entry name" value="SPORULATION PROTEIN YLMC-RELATED"/>
    <property type="match status" value="1"/>
</dbReference>
<dbReference type="SUPFAM" id="SSF50346">
    <property type="entry name" value="PRC-barrel domain"/>
    <property type="match status" value="1"/>
</dbReference>
<dbReference type="InterPro" id="IPR014238">
    <property type="entry name" value="Spore_YlmC/YmxH"/>
</dbReference>
<dbReference type="Gene3D" id="2.30.30.240">
    <property type="entry name" value="PRC-barrel domain"/>
    <property type="match status" value="1"/>
</dbReference>
<dbReference type="NCBIfam" id="TIGR02888">
    <property type="entry name" value="spore_YlmC_YmxH"/>
    <property type="match status" value="1"/>
</dbReference>
<dbReference type="Proteomes" id="UP000318937">
    <property type="component" value="Unassembled WGS sequence"/>
</dbReference>
<gene>
    <name evidence="2" type="ORF">FG383_17130</name>
</gene>
<dbReference type="RefSeq" id="WP_142608618.1">
    <property type="nucleotide sequence ID" value="NZ_VDGG01000047.1"/>
</dbReference>
<accession>A0A544SSK1</accession>
<dbReference type="InterPro" id="IPR011033">
    <property type="entry name" value="PRC_barrel-like_sf"/>
</dbReference>
<comment type="caution">
    <text evidence="2">The sequence shown here is derived from an EMBL/GenBank/DDBJ whole genome shotgun (WGS) entry which is preliminary data.</text>
</comment>
<feature type="domain" description="PRC-barrel" evidence="1">
    <location>
        <begin position="3"/>
        <end position="54"/>
    </location>
</feature>
<dbReference type="AlphaFoldDB" id="A0A544SSK1"/>
<evidence type="ECO:0000313" key="2">
    <source>
        <dbReference type="EMBL" id="TQR08194.1"/>
    </source>
</evidence>
<dbReference type="InterPro" id="IPR027275">
    <property type="entry name" value="PRC-brl_dom"/>
</dbReference>
<sequence length="79" mass="8803">MKFSDAQQKEVIEASSGQLLGFIVDAEIDKESGRIISFIVETNGAYPTFFNKKRETKKIAVENIAIIGKDVIIVSRNIE</sequence>
<dbReference type="Pfam" id="PF05239">
    <property type="entry name" value="PRC"/>
    <property type="match status" value="1"/>
</dbReference>
<reference evidence="2 3" key="1">
    <citation type="submission" date="2019-05" db="EMBL/GenBank/DDBJ databases">
        <title>Psychrobacillus vulpis sp. nov., a new species isolated from feces of a red fox that inhabits in The Tablas de Daimiel Natural Park, Albacete, Spain.</title>
        <authorList>
            <person name="Rodriguez M."/>
            <person name="Reina J.C."/>
            <person name="Bejar V."/>
            <person name="Llamas I."/>
        </authorList>
    </citation>
    <scope>NUCLEOTIDE SEQUENCE [LARGE SCALE GENOMIC DNA]</scope>
    <source>
        <strain evidence="2 3">NHI-2</strain>
    </source>
</reference>
<name>A0A544SSK1_9BACI</name>
<dbReference type="EMBL" id="VDGG01000047">
    <property type="protein sequence ID" value="TQR08194.1"/>
    <property type="molecule type" value="Genomic_DNA"/>
</dbReference>
<dbReference type="OrthoDB" id="2468688at2"/>
<evidence type="ECO:0000313" key="3">
    <source>
        <dbReference type="Proteomes" id="UP000318937"/>
    </source>
</evidence>
<proteinExistence type="predicted"/>
<dbReference type="PANTHER" id="PTHR40061">
    <property type="entry name" value="SPORULATION PROTEIN YLMC-RELATED"/>
    <property type="match status" value="1"/>
</dbReference>
<keyword evidence="3" id="KW-1185">Reference proteome</keyword>